<dbReference type="Gene3D" id="3.30.70.2390">
    <property type="match status" value="1"/>
</dbReference>
<keyword evidence="2" id="KW-1133">Transmembrane helix</keyword>
<feature type="region of interest" description="Disordered" evidence="1">
    <location>
        <begin position="58"/>
        <end position="112"/>
    </location>
</feature>
<evidence type="ECO:0000313" key="5">
    <source>
        <dbReference type="Proteomes" id="UP001230145"/>
    </source>
</evidence>
<sequence length="206" mass="20801">MATTYPEDEFDRLAAERKTIGAHRQPPSGRPWIIAIVAVLVLAPLVGIGASKLFMGSDSPQVATTAPAQQSSSSAEVTSEPSAEPTDPATAAETSAAPTEAPSATQTEAPVVSKPNLGTRVLVLNGRGTAGFAGEKSAILQGAGFTNLNVADYKGGAEPAESTVYYSGADHEGTAKAAAEALGFANVVEDSAVTGQYGASVVVVAR</sequence>
<keyword evidence="2" id="KW-0472">Membrane</keyword>
<dbReference type="InterPro" id="IPR027381">
    <property type="entry name" value="LytR/CpsA/Psr_C"/>
</dbReference>
<evidence type="ECO:0000256" key="1">
    <source>
        <dbReference type="SAM" id="MobiDB-lite"/>
    </source>
</evidence>
<keyword evidence="5" id="KW-1185">Reference proteome</keyword>
<organism evidence="4 5">
    <name type="scientific">Trueperella abortisuis</name>
    <dbReference type="NCBI Taxonomy" id="445930"/>
    <lineage>
        <taxon>Bacteria</taxon>
        <taxon>Bacillati</taxon>
        <taxon>Actinomycetota</taxon>
        <taxon>Actinomycetes</taxon>
        <taxon>Actinomycetales</taxon>
        <taxon>Actinomycetaceae</taxon>
        <taxon>Trueperella</taxon>
    </lineage>
</organism>
<evidence type="ECO:0000259" key="3">
    <source>
        <dbReference type="Pfam" id="PF13399"/>
    </source>
</evidence>
<feature type="transmembrane region" description="Helical" evidence="2">
    <location>
        <begin position="32"/>
        <end position="50"/>
    </location>
</feature>
<dbReference type="Proteomes" id="UP001230145">
    <property type="component" value="Unassembled WGS sequence"/>
</dbReference>
<comment type="caution">
    <text evidence="4">The sequence shown here is derived from an EMBL/GenBank/DDBJ whole genome shotgun (WGS) entry which is preliminary data.</text>
</comment>
<name>A0ABT9PFX8_9ACTO</name>
<dbReference type="Pfam" id="PF13399">
    <property type="entry name" value="LytR_C"/>
    <property type="match status" value="1"/>
</dbReference>
<feature type="compositionally biased region" description="Low complexity" evidence="1">
    <location>
        <begin position="59"/>
        <end position="110"/>
    </location>
</feature>
<proteinExistence type="predicted"/>
<reference evidence="4 5" key="1">
    <citation type="submission" date="2023-07" db="EMBL/GenBank/DDBJ databases">
        <title>Sequencing the genomes of 1000 actinobacteria strains.</title>
        <authorList>
            <person name="Klenk H.-P."/>
        </authorList>
    </citation>
    <scope>NUCLEOTIDE SEQUENCE [LARGE SCALE GENOMIC DNA]</scope>
    <source>
        <strain evidence="4 5">DSM 19515</strain>
    </source>
</reference>
<evidence type="ECO:0000256" key="2">
    <source>
        <dbReference type="SAM" id="Phobius"/>
    </source>
</evidence>
<evidence type="ECO:0000313" key="4">
    <source>
        <dbReference type="EMBL" id="MDP9831613.1"/>
    </source>
</evidence>
<feature type="domain" description="LytR/CpsA/Psr regulator C-terminal" evidence="3">
    <location>
        <begin position="119"/>
        <end position="204"/>
    </location>
</feature>
<protein>
    <submittedName>
        <fullName evidence="4">Cytoskeletal protein RodZ</fullName>
    </submittedName>
</protein>
<dbReference type="RefSeq" id="WP_307634310.1">
    <property type="nucleotide sequence ID" value="NZ_JAUSQL010000001.1"/>
</dbReference>
<dbReference type="EMBL" id="JAUSQL010000001">
    <property type="protein sequence ID" value="MDP9831613.1"/>
    <property type="molecule type" value="Genomic_DNA"/>
</dbReference>
<keyword evidence="2" id="KW-0812">Transmembrane</keyword>
<gene>
    <name evidence="4" type="ORF">J2S45_000292</name>
</gene>
<accession>A0ABT9PFX8</accession>